<dbReference type="InterPro" id="IPR036638">
    <property type="entry name" value="HLH_DNA-bd_sf"/>
</dbReference>
<protein>
    <submittedName>
        <fullName evidence="11">Uncharacterized protein LOC101854217</fullName>
    </submittedName>
</protein>
<evidence type="ECO:0000259" key="9">
    <source>
        <dbReference type="PROSITE" id="PS50888"/>
    </source>
</evidence>
<dbReference type="Proteomes" id="UP000694888">
    <property type="component" value="Unplaced"/>
</dbReference>
<feature type="region of interest" description="Disordered" evidence="8">
    <location>
        <begin position="334"/>
        <end position="419"/>
    </location>
</feature>
<keyword evidence="1" id="KW-0217">Developmental protein</keyword>
<evidence type="ECO:0000256" key="6">
    <source>
        <dbReference type="ARBA" id="ARBA00023163"/>
    </source>
</evidence>
<feature type="region of interest" description="Disordered" evidence="8">
    <location>
        <begin position="278"/>
        <end position="300"/>
    </location>
</feature>
<dbReference type="SMART" id="SM00353">
    <property type="entry name" value="HLH"/>
    <property type="match status" value="1"/>
</dbReference>
<organism evidence="10 11">
    <name type="scientific">Aplysia californica</name>
    <name type="common">California sea hare</name>
    <dbReference type="NCBI Taxonomy" id="6500"/>
    <lineage>
        <taxon>Eukaryota</taxon>
        <taxon>Metazoa</taxon>
        <taxon>Spiralia</taxon>
        <taxon>Lophotrochozoa</taxon>
        <taxon>Mollusca</taxon>
        <taxon>Gastropoda</taxon>
        <taxon>Heterobranchia</taxon>
        <taxon>Euthyneura</taxon>
        <taxon>Tectipleura</taxon>
        <taxon>Aplysiida</taxon>
        <taxon>Aplysioidea</taxon>
        <taxon>Aplysiidae</taxon>
        <taxon>Aplysia</taxon>
    </lineage>
</organism>
<dbReference type="CDD" id="cd19721">
    <property type="entry name" value="bHLH_TS_NeuroD4_ATOH3"/>
    <property type="match status" value="1"/>
</dbReference>
<evidence type="ECO:0000313" key="11">
    <source>
        <dbReference type="RefSeq" id="XP_005089777.1"/>
    </source>
</evidence>
<evidence type="ECO:0000256" key="2">
    <source>
        <dbReference type="ARBA" id="ARBA00022782"/>
    </source>
</evidence>
<keyword evidence="3" id="KW-0524">Neurogenesis</keyword>
<dbReference type="SUPFAM" id="SSF47459">
    <property type="entry name" value="HLH, helix-loop-helix DNA-binding domain"/>
    <property type="match status" value="1"/>
</dbReference>
<dbReference type="Gene3D" id="4.10.280.10">
    <property type="entry name" value="Helix-loop-helix DNA-binding domain"/>
    <property type="match status" value="1"/>
</dbReference>
<keyword evidence="7" id="KW-0539">Nucleus</keyword>
<sequence>MPIRSDSESDSRSSGEQFIDIYDVDDDEDMDEHEDDYDDDIMSEPNDLPDSTTGGEEGECPSDSVLSVGCKKTINQSDDAHSTGGGPRKRGPKKKAMTKTRQVKLRVRRVKANARERNRMHGLNSALDELRNHVPCHSKTQKLSKIETLRLARNYIHVLAEILKSGVRPDSVTFAKALSRGLSQNTMNMVAACLQLNPRTLLPESTYSKPYQFMYDNTLDFNGPIRAHDPFSLFPFPPHVPLGCPSSDLSLCGAQQNFGPCHFIPGFSALPHPCSPDNCPPYPQNQPQIDQHPPPQYRTDSRLCDTTVNVISHPCASPNFLYCDSRNCDQFNSPNPSSDRIDPSSMPSPPLSKNKGITPPRADQRQNVNPPYPQPNSTQSDLSMASQPYFSNQGTQPSTCMMASPPSSRLQGTTGKQPSLHSQFPLQNAQELNNVSSRQQMQIKMQDGPLQVCNTSSSMSQHRAVNGRGPPSVRQYRDLPTMSNAPSCVRPQSNFSLPDDLADFEPETAIERQFALINTSENIFDLNIA</sequence>
<keyword evidence="10" id="KW-1185">Reference proteome</keyword>
<feature type="compositionally biased region" description="Basic residues" evidence="8">
    <location>
        <begin position="87"/>
        <end position="101"/>
    </location>
</feature>
<evidence type="ECO:0000256" key="5">
    <source>
        <dbReference type="ARBA" id="ARBA00023125"/>
    </source>
</evidence>
<proteinExistence type="predicted"/>
<evidence type="ECO:0000256" key="7">
    <source>
        <dbReference type="ARBA" id="ARBA00023242"/>
    </source>
</evidence>
<dbReference type="PROSITE" id="PS50888">
    <property type="entry name" value="BHLH"/>
    <property type="match status" value="1"/>
</dbReference>
<feature type="compositionally biased region" description="Polar residues" evidence="8">
    <location>
        <begin position="365"/>
        <end position="419"/>
    </location>
</feature>
<evidence type="ECO:0000313" key="10">
    <source>
        <dbReference type="Proteomes" id="UP000694888"/>
    </source>
</evidence>
<dbReference type="GeneID" id="101854217"/>
<keyword evidence="2" id="KW-0221">Differentiation</keyword>
<evidence type="ECO:0000256" key="1">
    <source>
        <dbReference type="ARBA" id="ARBA00022473"/>
    </source>
</evidence>
<name>A0ABM0JBE5_APLCA</name>
<dbReference type="Pfam" id="PF00010">
    <property type="entry name" value="HLH"/>
    <property type="match status" value="1"/>
</dbReference>
<feature type="region of interest" description="Disordered" evidence="8">
    <location>
        <begin position="1"/>
        <end position="101"/>
    </location>
</feature>
<keyword evidence="6" id="KW-0804">Transcription</keyword>
<dbReference type="PANTHER" id="PTHR19290">
    <property type="entry name" value="BASIC HELIX-LOOP-HELIX PROTEIN NEUROGENIN-RELATED"/>
    <property type="match status" value="1"/>
</dbReference>
<dbReference type="Pfam" id="PF12533">
    <property type="entry name" value="Neuro_bHLH"/>
    <property type="match status" value="1"/>
</dbReference>
<evidence type="ECO:0000256" key="8">
    <source>
        <dbReference type="SAM" id="MobiDB-lite"/>
    </source>
</evidence>
<evidence type="ECO:0000256" key="3">
    <source>
        <dbReference type="ARBA" id="ARBA00022902"/>
    </source>
</evidence>
<gene>
    <name evidence="11" type="primary">LOC101854217</name>
</gene>
<accession>A0ABM0JBE5</accession>
<dbReference type="InterPro" id="IPR050359">
    <property type="entry name" value="bHLH_transcription_factors"/>
</dbReference>
<feature type="domain" description="BHLH" evidence="9">
    <location>
        <begin position="107"/>
        <end position="159"/>
    </location>
</feature>
<dbReference type="RefSeq" id="XP_005089777.1">
    <property type="nucleotide sequence ID" value="XM_005089720.2"/>
</dbReference>
<evidence type="ECO:0000256" key="4">
    <source>
        <dbReference type="ARBA" id="ARBA00023015"/>
    </source>
</evidence>
<dbReference type="InterPro" id="IPR022575">
    <property type="entry name" value="NeuroD_DUF"/>
</dbReference>
<dbReference type="InterPro" id="IPR011598">
    <property type="entry name" value="bHLH_dom"/>
</dbReference>
<dbReference type="PANTHER" id="PTHR19290:SF134">
    <property type="entry name" value="NEUROGENIC DIFFERENTIATION FACTOR 1"/>
    <property type="match status" value="1"/>
</dbReference>
<reference evidence="11" key="1">
    <citation type="submission" date="2025-08" db="UniProtKB">
        <authorList>
            <consortium name="RefSeq"/>
        </authorList>
    </citation>
    <scope>IDENTIFICATION</scope>
</reference>
<keyword evidence="5" id="KW-0238">DNA-binding</keyword>
<keyword evidence="4" id="KW-0805">Transcription regulation</keyword>
<feature type="compositionally biased region" description="Basic and acidic residues" evidence="8">
    <location>
        <begin position="1"/>
        <end position="13"/>
    </location>
</feature>
<feature type="compositionally biased region" description="Acidic residues" evidence="8">
    <location>
        <begin position="22"/>
        <end position="42"/>
    </location>
</feature>